<name>A0A0K0FDE5_STRVS</name>
<evidence type="ECO:0000313" key="2">
    <source>
        <dbReference type="Proteomes" id="UP000035680"/>
    </source>
</evidence>
<sequence>MFSGYRGMYEDLRRLIEEYERERREESNEEIVEDDNAIDEEPVAVDDMIMGDFEDERWDLVSIDGGNENNDDNTALYENADITLKNFISDLMDTKLKSGISDREHELYLR</sequence>
<protein>
    <submittedName>
        <fullName evidence="3">PRP1_N domain-containing protein</fullName>
    </submittedName>
</protein>
<feature type="coiled-coil region" evidence="1">
    <location>
        <begin position="2"/>
        <end position="32"/>
    </location>
</feature>
<dbReference type="Proteomes" id="UP000035680">
    <property type="component" value="Unassembled WGS sequence"/>
</dbReference>
<reference evidence="3" key="2">
    <citation type="submission" date="2015-08" db="UniProtKB">
        <authorList>
            <consortium name="WormBaseParasite"/>
        </authorList>
    </citation>
    <scope>IDENTIFICATION</scope>
</reference>
<dbReference type="AlphaFoldDB" id="A0A0K0FDE5"/>
<keyword evidence="1" id="KW-0175">Coiled coil</keyword>
<evidence type="ECO:0000313" key="3">
    <source>
        <dbReference type="WBParaSite" id="SVE_0686800.1"/>
    </source>
</evidence>
<organism evidence="2 3">
    <name type="scientific">Strongyloides venezuelensis</name>
    <name type="common">Threadworm</name>
    <dbReference type="NCBI Taxonomy" id="75913"/>
    <lineage>
        <taxon>Eukaryota</taxon>
        <taxon>Metazoa</taxon>
        <taxon>Ecdysozoa</taxon>
        <taxon>Nematoda</taxon>
        <taxon>Chromadorea</taxon>
        <taxon>Rhabditida</taxon>
        <taxon>Tylenchina</taxon>
        <taxon>Panagrolaimomorpha</taxon>
        <taxon>Strongyloidoidea</taxon>
        <taxon>Strongyloididae</taxon>
        <taxon>Strongyloides</taxon>
    </lineage>
</organism>
<reference evidence="2" key="1">
    <citation type="submission" date="2014-07" db="EMBL/GenBank/DDBJ databases">
        <authorList>
            <person name="Martin A.A"/>
            <person name="De Silva N."/>
        </authorList>
    </citation>
    <scope>NUCLEOTIDE SEQUENCE</scope>
</reference>
<evidence type="ECO:0000256" key="1">
    <source>
        <dbReference type="SAM" id="Coils"/>
    </source>
</evidence>
<dbReference type="WBParaSite" id="SVE_0686800.1">
    <property type="protein sequence ID" value="SVE_0686800.1"/>
    <property type="gene ID" value="SVE_0686800"/>
</dbReference>
<keyword evidence="2" id="KW-1185">Reference proteome</keyword>
<proteinExistence type="predicted"/>
<accession>A0A0K0FDE5</accession>